<dbReference type="Gene3D" id="3.30.420.10">
    <property type="entry name" value="Ribonuclease H-like superfamily/Ribonuclease H"/>
    <property type="match status" value="1"/>
</dbReference>
<evidence type="ECO:0000259" key="1">
    <source>
        <dbReference type="SMART" id="SM00479"/>
    </source>
</evidence>
<feature type="domain" description="Exonuclease" evidence="1">
    <location>
        <begin position="22"/>
        <end position="187"/>
    </location>
</feature>
<dbReference type="PANTHER" id="PTHR30231:SF37">
    <property type="entry name" value="EXODEOXYRIBONUCLEASE 10"/>
    <property type="match status" value="1"/>
</dbReference>
<protein>
    <submittedName>
        <fullName evidence="2">DNA polymerase III subunit epsilon</fullName>
    </submittedName>
</protein>
<dbReference type="GO" id="GO:0045004">
    <property type="term" value="P:DNA replication proofreading"/>
    <property type="evidence" value="ECO:0007669"/>
    <property type="project" value="TreeGrafter"/>
</dbReference>
<evidence type="ECO:0000313" key="2">
    <source>
        <dbReference type="EMBL" id="RIY03275.1"/>
    </source>
</evidence>
<dbReference type="SMART" id="SM00479">
    <property type="entry name" value="EXOIII"/>
    <property type="match status" value="1"/>
</dbReference>
<dbReference type="SUPFAM" id="SSF53098">
    <property type="entry name" value="Ribonuclease H-like"/>
    <property type="match status" value="1"/>
</dbReference>
<dbReference type="GO" id="GO:0008408">
    <property type="term" value="F:3'-5' exonuclease activity"/>
    <property type="evidence" value="ECO:0007669"/>
    <property type="project" value="TreeGrafter"/>
</dbReference>
<dbReference type="Pfam" id="PF00929">
    <property type="entry name" value="RNase_T"/>
    <property type="match status" value="1"/>
</dbReference>
<dbReference type="OrthoDB" id="7822240at2"/>
<dbReference type="InterPro" id="IPR012337">
    <property type="entry name" value="RNaseH-like_sf"/>
</dbReference>
<dbReference type="GO" id="GO:0005829">
    <property type="term" value="C:cytosol"/>
    <property type="evidence" value="ECO:0007669"/>
    <property type="project" value="TreeGrafter"/>
</dbReference>
<dbReference type="Proteomes" id="UP000265750">
    <property type="component" value="Unassembled WGS sequence"/>
</dbReference>
<dbReference type="GO" id="GO:0003676">
    <property type="term" value="F:nucleic acid binding"/>
    <property type="evidence" value="ECO:0007669"/>
    <property type="project" value="InterPro"/>
</dbReference>
<dbReference type="InterPro" id="IPR013520">
    <property type="entry name" value="Ribonucl_H"/>
</dbReference>
<dbReference type="EMBL" id="QYRN01000001">
    <property type="protein sequence ID" value="RIY03275.1"/>
    <property type="molecule type" value="Genomic_DNA"/>
</dbReference>
<name>A0A3A1WRH0_9HYPH</name>
<evidence type="ECO:0000313" key="3">
    <source>
        <dbReference type="Proteomes" id="UP000265750"/>
    </source>
</evidence>
<dbReference type="CDD" id="cd06127">
    <property type="entry name" value="DEDDh"/>
    <property type="match status" value="1"/>
</dbReference>
<dbReference type="InterPro" id="IPR036397">
    <property type="entry name" value="RNaseH_sf"/>
</dbReference>
<keyword evidence="3" id="KW-1185">Reference proteome</keyword>
<dbReference type="AlphaFoldDB" id="A0A3A1WRH0"/>
<organism evidence="2 3">
    <name type="scientific">Aureimonas flava</name>
    <dbReference type="NCBI Taxonomy" id="2320271"/>
    <lineage>
        <taxon>Bacteria</taxon>
        <taxon>Pseudomonadati</taxon>
        <taxon>Pseudomonadota</taxon>
        <taxon>Alphaproteobacteria</taxon>
        <taxon>Hyphomicrobiales</taxon>
        <taxon>Aurantimonadaceae</taxon>
        <taxon>Aureimonas</taxon>
    </lineage>
</organism>
<sequence length="270" mass="29524">MPDLFPSVSTTPTLFAAMPDLVVRVIDVETAGHRLEEDAVIEIGSADIDLSTGRIFDPRETLVDPAGVEISPGARRVHRISDEMLAGAPAFETARAKFAGAPVYAAQRASFDRSRLGLPGRWLCTYKLALRAFPHVRAHGLQSLVKYLPLDLSDVADCLRESHPHRALFDALCTAVLLRRIAAELMPRCADAGDFLARAERVSAEPALLARLRFGRHKNVPMAEVPLDYLEWLVREPGMDADAVFTAKHHIGLRERAALAAMGRPLPTPG</sequence>
<accession>A0A3A1WRH0</accession>
<proteinExistence type="predicted"/>
<reference evidence="3" key="1">
    <citation type="submission" date="2018-09" db="EMBL/GenBank/DDBJ databases">
        <authorList>
            <person name="Tuo L."/>
        </authorList>
    </citation>
    <scope>NUCLEOTIDE SEQUENCE [LARGE SCALE GENOMIC DNA]</scope>
    <source>
        <strain evidence="3">M2BS4Y-1</strain>
    </source>
</reference>
<comment type="caution">
    <text evidence="2">The sequence shown here is derived from an EMBL/GenBank/DDBJ whole genome shotgun (WGS) entry which is preliminary data.</text>
</comment>
<dbReference type="PANTHER" id="PTHR30231">
    <property type="entry name" value="DNA POLYMERASE III SUBUNIT EPSILON"/>
    <property type="match status" value="1"/>
</dbReference>
<gene>
    <name evidence="2" type="ORF">D3218_00425</name>
</gene>
<dbReference type="RefSeq" id="WP_119537933.1">
    <property type="nucleotide sequence ID" value="NZ_QYRN01000001.1"/>
</dbReference>